<feature type="domain" description="RING-type" evidence="2">
    <location>
        <begin position="95"/>
        <end position="141"/>
    </location>
</feature>
<dbReference type="OrthoDB" id="341564at2759"/>
<evidence type="ECO:0000259" key="2">
    <source>
        <dbReference type="PROSITE" id="PS50089"/>
    </source>
</evidence>
<dbReference type="EMBL" id="LRBS01000121">
    <property type="protein sequence ID" value="OII71449.1"/>
    <property type="molecule type" value="Genomic_DNA"/>
</dbReference>
<dbReference type="AlphaFoldDB" id="A0A1J4MB47"/>
<protein>
    <recommendedName>
        <fullName evidence="2">RING-type domain-containing protein</fullName>
    </recommendedName>
</protein>
<keyword evidence="1" id="KW-0863">Zinc-finger</keyword>
<evidence type="ECO:0000313" key="4">
    <source>
        <dbReference type="Proteomes" id="UP000186804"/>
    </source>
</evidence>
<dbReference type="PROSITE" id="PS50089">
    <property type="entry name" value="ZF_RING_2"/>
    <property type="match status" value="1"/>
</dbReference>
<comment type="caution">
    <text evidence="3">The sequence shown here is derived from an EMBL/GenBank/DDBJ whole genome shotgun (WGS) entry which is preliminary data.</text>
</comment>
<keyword evidence="1" id="KW-0479">Metal-binding</keyword>
<dbReference type="GO" id="GO:0008270">
    <property type="term" value="F:zinc ion binding"/>
    <property type="evidence" value="ECO:0007669"/>
    <property type="project" value="UniProtKB-KW"/>
</dbReference>
<dbReference type="SUPFAM" id="SSF57850">
    <property type="entry name" value="RING/U-box"/>
    <property type="match status" value="1"/>
</dbReference>
<keyword evidence="4" id="KW-1185">Reference proteome</keyword>
<dbReference type="Proteomes" id="UP000186804">
    <property type="component" value="Unassembled WGS sequence"/>
</dbReference>
<dbReference type="GeneID" id="92367346"/>
<evidence type="ECO:0000313" key="3">
    <source>
        <dbReference type="EMBL" id="OII71449.1"/>
    </source>
</evidence>
<sequence>MYSIVLPSSVQNSKVNKQGPEYWKQTGEFERNTAEEAIHIPNKLSDISEYQKYSVLKQHSHTKMSLVSSSQRNYFCNSNSMSCDSKKKRSRVIYCHVCCQYKPRSTRARFQVCQHIACYDCVRLALMVQQKCNLKAHCPFCLTELDWNKVKPFIVLFKVSSDGDDKNLFSNNNSLENVSLGAASNFQLSLDSSSDQTLSNNSTMIDKILNSFFSEYLKRVVCDQTYLKNQVGKIQNVQPKQFTRYLQQYEMSDLSKYSNQSIYPNYLNQKSNNSPRGNMSNLNFNSSISSNFSTTSFSSTSSLLSYTYDENNRRGFACGLFNPSIPTDGINYNTTVPGTKKNLHRSDSNISSEFSLNGIPNSSLPFNSNQYWKVAPLCLDMKDILDEWRNSTFVQGHSDVIICSI</sequence>
<dbReference type="RefSeq" id="XP_067066639.1">
    <property type="nucleotide sequence ID" value="XM_067213388.1"/>
</dbReference>
<name>A0A1J4MB47_9CRYT</name>
<evidence type="ECO:0000256" key="1">
    <source>
        <dbReference type="PROSITE-ProRule" id="PRU00175"/>
    </source>
</evidence>
<dbReference type="VEuPathDB" id="CryptoDB:cand_031620"/>
<accession>A0A1J4MB47</accession>
<reference evidence="3 4" key="1">
    <citation type="submission" date="2016-10" db="EMBL/GenBank/DDBJ databases">
        <title>Reductive evolution of mitochondrial metabolism and differential evolution of invasion-related proteins in Cryptosporidium.</title>
        <authorList>
            <person name="Liu S."/>
            <person name="Roellig D.M."/>
            <person name="Guo Y."/>
            <person name="Li N."/>
            <person name="Frace M.A."/>
            <person name="Tang K."/>
            <person name="Zhang L."/>
            <person name="Feng Y."/>
            <person name="Xiao L."/>
        </authorList>
    </citation>
    <scope>NUCLEOTIDE SEQUENCE [LARGE SCALE GENOMIC DNA]</scope>
    <source>
        <strain evidence="3">30847</strain>
    </source>
</reference>
<dbReference type="InterPro" id="IPR001841">
    <property type="entry name" value="Znf_RING"/>
</dbReference>
<proteinExistence type="predicted"/>
<keyword evidence="1" id="KW-0862">Zinc</keyword>
<gene>
    <name evidence="3" type="ORF">cand_031620</name>
</gene>
<organism evidence="3 4">
    <name type="scientific">Cryptosporidium andersoni</name>
    <dbReference type="NCBI Taxonomy" id="117008"/>
    <lineage>
        <taxon>Eukaryota</taxon>
        <taxon>Sar</taxon>
        <taxon>Alveolata</taxon>
        <taxon>Apicomplexa</taxon>
        <taxon>Conoidasida</taxon>
        <taxon>Coccidia</taxon>
        <taxon>Eucoccidiorida</taxon>
        <taxon>Eimeriorina</taxon>
        <taxon>Cryptosporidiidae</taxon>
        <taxon>Cryptosporidium</taxon>
    </lineage>
</organism>